<dbReference type="AlphaFoldDB" id="A0A9N9P2R6"/>
<evidence type="ECO:0000313" key="1">
    <source>
        <dbReference type="EMBL" id="CAG8797411.1"/>
    </source>
</evidence>
<organism evidence="1 2">
    <name type="scientific">Dentiscutata erythropus</name>
    <dbReference type="NCBI Taxonomy" id="1348616"/>
    <lineage>
        <taxon>Eukaryota</taxon>
        <taxon>Fungi</taxon>
        <taxon>Fungi incertae sedis</taxon>
        <taxon>Mucoromycota</taxon>
        <taxon>Glomeromycotina</taxon>
        <taxon>Glomeromycetes</taxon>
        <taxon>Diversisporales</taxon>
        <taxon>Gigasporaceae</taxon>
        <taxon>Dentiscutata</taxon>
    </lineage>
</organism>
<accession>A0A9N9P2R6</accession>
<feature type="non-terminal residue" evidence="1">
    <location>
        <position position="50"/>
    </location>
</feature>
<reference evidence="1" key="1">
    <citation type="submission" date="2021-06" db="EMBL/GenBank/DDBJ databases">
        <authorList>
            <person name="Kallberg Y."/>
            <person name="Tangrot J."/>
            <person name="Rosling A."/>
        </authorList>
    </citation>
    <scope>NUCLEOTIDE SEQUENCE</scope>
    <source>
        <strain evidence="1">MA453B</strain>
    </source>
</reference>
<evidence type="ECO:0000313" key="2">
    <source>
        <dbReference type="Proteomes" id="UP000789405"/>
    </source>
</evidence>
<gene>
    <name evidence="1" type="ORF">DERYTH_LOCUS22672</name>
</gene>
<comment type="caution">
    <text evidence="1">The sequence shown here is derived from an EMBL/GenBank/DDBJ whole genome shotgun (WGS) entry which is preliminary data.</text>
</comment>
<dbReference type="EMBL" id="CAJVPY010032122">
    <property type="protein sequence ID" value="CAG8797411.1"/>
    <property type="molecule type" value="Genomic_DNA"/>
</dbReference>
<protein>
    <submittedName>
        <fullName evidence="1">26392_t:CDS:1</fullName>
    </submittedName>
</protein>
<name>A0A9N9P2R6_9GLOM</name>
<dbReference type="Proteomes" id="UP000789405">
    <property type="component" value="Unassembled WGS sequence"/>
</dbReference>
<keyword evidence="2" id="KW-1185">Reference proteome</keyword>
<sequence length="50" mass="5784">LEASIKNNEIITEFKQTTNVNLILYTNAMKYNPTISGYQKFYKVPQADNL</sequence>
<proteinExistence type="predicted"/>